<dbReference type="NCBIfam" id="TIGR03167">
    <property type="entry name" value="tRNA_sel_U_synt"/>
    <property type="match status" value="1"/>
</dbReference>
<evidence type="ECO:0000256" key="1">
    <source>
        <dbReference type="ARBA" id="ARBA00023266"/>
    </source>
</evidence>
<dbReference type="Gene3D" id="3.40.250.10">
    <property type="entry name" value="Rhodanese-like domain"/>
    <property type="match status" value="1"/>
</dbReference>
<evidence type="ECO:0000313" key="5">
    <source>
        <dbReference type="Proteomes" id="UP000315439"/>
    </source>
</evidence>
<comment type="function">
    <text evidence="2">Involved in the post-transcriptional modification of the uridine at the wobble position (U34) of tRNA(Lys), tRNA(Glu) and tRNA(Gln). Catalyzes the conversion of 2-thiouridine (S2U-RNA) to 2-selenouridine (Se2U-RNA). Acts in a two-step process involving geranylation of 2-thiouridine (S2U) to S-geranyl-2-thiouridine (geS2U) and subsequent selenation of the latter derivative to 2-selenouridine (Se2U) in the tRNA chain.</text>
</comment>
<name>A0A545UH32_9GAMM</name>
<dbReference type="RefSeq" id="WP_142892234.1">
    <property type="nucleotide sequence ID" value="NZ_ML660161.1"/>
</dbReference>
<keyword evidence="5" id="KW-1185">Reference proteome</keyword>
<dbReference type="NCBIfam" id="NF008751">
    <property type="entry name" value="PRK11784.1-3"/>
    <property type="match status" value="1"/>
</dbReference>
<dbReference type="NCBIfam" id="NF008750">
    <property type="entry name" value="PRK11784.1-2"/>
    <property type="match status" value="1"/>
</dbReference>
<keyword evidence="2" id="KW-0808">Transferase</keyword>
<gene>
    <name evidence="4" type="primary">mnmH</name>
    <name evidence="2" type="synonym">selU</name>
    <name evidence="4" type="ORF">FLL46_04350</name>
</gene>
<proteinExistence type="inferred from homology"/>
<comment type="catalytic activity">
    <reaction evidence="2">
        <text>5-methylaminomethyl-2-thiouridine(34) in tRNA + selenophosphate + (2E)-geranyl diphosphate + H2O + H(+) = 5-methylaminomethyl-2-selenouridine(34) in tRNA + (2E)-thiogeraniol + phosphate + diphosphate</text>
        <dbReference type="Rhea" id="RHEA:42716"/>
        <dbReference type="Rhea" id="RHEA-COMP:10195"/>
        <dbReference type="Rhea" id="RHEA-COMP:10196"/>
        <dbReference type="ChEBI" id="CHEBI:15377"/>
        <dbReference type="ChEBI" id="CHEBI:15378"/>
        <dbReference type="ChEBI" id="CHEBI:16144"/>
        <dbReference type="ChEBI" id="CHEBI:33019"/>
        <dbReference type="ChEBI" id="CHEBI:43474"/>
        <dbReference type="ChEBI" id="CHEBI:58057"/>
        <dbReference type="ChEBI" id="CHEBI:74455"/>
        <dbReference type="ChEBI" id="CHEBI:82743"/>
        <dbReference type="ChEBI" id="CHEBI:143703"/>
        <dbReference type="EC" id="2.9.1.3"/>
    </reaction>
</comment>
<dbReference type="HAMAP" id="MF_01622">
    <property type="entry name" value="tRNA_sel_U_synth"/>
    <property type="match status" value="1"/>
</dbReference>
<dbReference type="AlphaFoldDB" id="A0A545UH32"/>
<evidence type="ECO:0000259" key="3">
    <source>
        <dbReference type="PROSITE" id="PS50206"/>
    </source>
</evidence>
<comment type="catalytic activity">
    <reaction evidence="2">
        <text>5-methylaminomethyl-2-(Se-phospho)selenouridine(34) in tRNA + H2O = 5-methylaminomethyl-2-selenouridine(34) in tRNA + phosphate</text>
        <dbReference type="Rhea" id="RHEA:60176"/>
        <dbReference type="Rhea" id="RHEA-COMP:10196"/>
        <dbReference type="Rhea" id="RHEA-COMP:15523"/>
        <dbReference type="ChEBI" id="CHEBI:15377"/>
        <dbReference type="ChEBI" id="CHEBI:43474"/>
        <dbReference type="ChEBI" id="CHEBI:82743"/>
        <dbReference type="ChEBI" id="CHEBI:143702"/>
    </reaction>
</comment>
<dbReference type="Proteomes" id="UP000315439">
    <property type="component" value="Unassembled WGS sequence"/>
</dbReference>
<accession>A0A545UH32</accession>
<evidence type="ECO:0000313" key="4">
    <source>
        <dbReference type="EMBL" id="TQV88769.1"/>
    </source>
</evidence>
<dbReference type="InterPro" id="IPR001763">
    <property type="entry name" value="Rhodanese-like_dom"/>
</dbReference>
<dbReference type="InterPro" id="IPR017582">
    <property type="entry name" value="SelU"/>
</dbReference>
<comment type="subunit">
    <text evidence="2">Monomer.</text>
</comment>
<comment type="similarity">
    <text evidence="2">Belongs to the SelU family.</text>
</comment>
<dbReference type="Pfam" id="PF26341">
    <property type="entry name" value="AAA_SelU"/>
    <property type="match status" value="1"/>
</dbReference>
<feature type="active site" description="S-selanylcysteine intermediate" evidence="2">
    <location>
        <position position="96"/>
    </location>
</feature>
<protein>
    <recommendedName>
        <fullName evidence="2">tRNA 2-selenouridine synthase</fullName>
        <ecNumber evidence="2">2.9.1.3</ecNumber>
    </recommendedName>
</protein>
<dbReference type="GO" id="GO:0002098">
    <property type="term" value="P:tRNA wobble uridine modification"/>
    <property type="evidence" value="ECO:0007669"/>
    <property type="project" value="UniProtKB-UniRule"/>
</dbReference>
<keyword evidence="1 2" id="KW-0711">Selenium</keyword>
<dbReference type="InterPro" id="IPR036873">
    <property type="entry name" value="Rhodanese-like_dom_sf"/>
</dbReference>
<dbReference type="EMBL" id="VIKS01000003">
    <property type="protein sequence ID" value="TQV88769.1"/>
    <property type="molecule type" value="Genomic_DNA"/>
</dbReference>
<dbReference type="GO" id="GO:0016765">
    <property type="term" value="F:transferase activity, transferring alkyl or aryl (other than methyl) groups"/>
    <property type="evidence" value="ECO:0007669"/>
    <property type="project" value="UniProtKB-UniRule"/>
</dbReference>
<comment type="caution">
    <text evidence="4">The sequence shown here is derived from an EMBL/GenBank/DDBJ whole genome shotgun (WGS) entry which is preliminary data.</text>
</comment>
<comment type="catalytic activity">
    <reaction evidence="2">
        <text>5-methylaminomethyl-S-(2E)-geranyl-thiouridine(34) in tRNA + selenophosphate + H(+) = 5-methylaminomethyl-2-(Se-phospho)selenouridine(34) in tRNA + (2E)-thiogeraniol</text>
        <dbReference type="Rhea" id="RHEA:60172"/>
        <dbReference type="Rhea" id="RHEA-COMP:14654"/>
        <dbReference type="Rhea" id="RHEA-COMP:15523"/>
        <dbReference type="ChEBI" id="CHEBI:15378"/>
        <dbReference type="ChEBI" id="CHEBI:16144"/>
        <dbReference type="ChEBI" id="CHEBI:140632"/>
        <dbReference type="ChEBI" id="CHEBI:143702"/>
        <dbReference type="ChEBI" id="CHEBI:143703"/>
    </reaction>
</comment>
<dbReference type="EC" id="2.9.1.3" evidence="2"/>
<dbReference type="InterPro" id="IPR058840">
    <property type="entry name" value="AAA_SelU"/>
</dbReference>
<dbReference type="PROSITE" id="PS50206">
    <property type="entry name" value="RHODANESE_3"/>
    <property type="match status" value="1"/>
</dbReference>
<evidence type="ECO:0000256" key="2">
    <source>
        <dbReference type="HAMAP-Rule" id="MF_01622"/>
    </source>
</evidence>
<dbReference type="OrthoDB" id="9808735at2"/>
<feature type="domain" description="Rhodanese" evidence="3">
    <location>
        <begin position="12"/>
        <end position="136"/>
    </location>
</feature>
<sequence>MRADTADYREIFLSGAPLIDLRAPCEFLQGSFRGAVNLPLMSDEERSQVGTCYKQNGQQAAIELGHQLVSGEVRQTRIEAWRKFAEQNSRNGYMFCFRGGLRSQTVQAWLAQAQVDLPLIKGGYKAMRRFLIDETVRFSQQMSFYLLSGLTGSAKTTLIETLTNSVNLEALANHRGSSFGKQLTPQPTQIDFENELAIQLLKLEQGALSPVILEDESRLIGSRSIPIELHQAMGKAPIVILQESLDKRVDNILNEYVIDMYHGFCELPEVDPVEAFKGYLLGAIDKIRKRLGGELYGQLQTTILKAIDYQQSRQRFDIHCDWIRPLLDNYYDPMYRYQLSKKRERIVFQGKGDQVKEFIESL</sequence>
<dbReference type="SUPFAM" id="SSF52821">
    <property type="entry name" value="Rhodanese/Cell cycle control phosphatase"/>
    <property type="match status" value="1"/>
</dbReference>
<reference evidence="4 5" key="1">
    <citation type="submission" date="2019-07" db="EMBL/GenBank/DDBJ databases">
        <title>Draft genome for Aliikangiella sp. M105.</title>
        <authorList>
            <person name="Wang G."/>
        </authorList>
    </citation>
    <scope>NUCLEOTIDE SEQUENCE [LARGE SCALE GENOMIC DNA]</scope>
    <source>
        <strain evidence="4 5">M105</strain>
    </source>
</reference>
<dbReference type="GO" id="GO:0043828">
    <property type="term" value="F:tRNA 2-selenouridine synthase activity"/>
    <property type="evidence" value="ECO:0007669"/>
    <property type="project" value="UniProtKB-EC"/>
</dbReference>
<comment type="catalytic activity">
    <reaction evidence="2">
        <text>5-methylaminomethyl-2-thiouridine(34) in tRNA + (2E)-geranyl diphosphate = 5-methylaminomethyl-S-(2E)-geranyl-thiouridine(34) in tRNA + diphosphate</text>
        <dbReference type="Rhea" id="RHEA:14085"/>
        <dbReference type="Rhea" id="RHEA-COMP:10195"/>
        <dbReference type="Rhea" id="RHEA-COMP:14654"/>
        <dbReference type="ChEBI" id="CHEBI:33019"/>
        <dbReference type="ChEBI" id="CHEBI:58057"/>
        <dbReference type="ChEBI" id="CHEBI:74455"/>
        <dbReference type="ChEBI" id="CHEBI:140632"/>
    </reaction>
</comment>
<dbReference type="PANTHER" id="PTHR30401:SF0">
    <property type="entry name" value="TRNA 2-SELENOURIDINE SYNTHASE"/>
    <property type="match status" value="1"/>
</dbReference>
<dbReference type="SMART" id="SM00450">
    <property type="entry name" value="RHOD"/>
    <property type="match status" value="1"/>
</dbReference>
<dbReference type="PANTHER" id="PTHR30401">
    <property type="entry name" value="TRNA 2-SELENOURIDINE SYNTHASE"/>
    <property type="match status" value="1"/>
</dbReference>
<organism evidence="4 5">
    <name type="scientific">Aliikangiella coralliicola</name>
    <dbReference type="NCBI Taxonomy" id="2592383"/>
    <lineage>
        <taxon>Bacteria</taxon>
        <taxon>Pseudomonadati</taxon>
        <taxon>Pseudomonadota</taxon>
        <taxon>Gammaproteobacteria</taxon>
        <taxon>Oceanospirillales</taxon>
        <taxon>Pleioneaceae</taxon>
        <taxon>Aliikangiella</taxon>
    </lineage>
</organism>